<evidence type="ECO:0000313" key="1">
    <source>
        <dbReference type="EMBL" id="EGG12313.1"/>
    </source>
</evidence>
<reference evidence="2" key="1">
    <citation type="journal article" date="2011" name="Proc. Natl. Acad. Sci. U.S.A.">
        <title>Obligate biotrophy features unraveled by the genomic analysis of rust fungi.</title>
        <authorList>
            <person name="Duplessis S."/>
            <person name="Cuomo C.A."/>
            <person name="Lin Y.-C."/>
            <person name="Aerts A."/>
            <person name="Tisserant E."/>
            <person name="Veneault-Fourrey C."/>
            <person name="Joly D.L."/>
            <person name="Hacquard S."/>
            <person name="Amselem J."/>
            <person name="Cantarel B.L."/>
            <person name="Chiu R."/>
            <person name="Coutinho P.M."/>
            <person name="Feau N."/>
            <person name="Field M."/>
            <person name="Frey P."/>
            <person name="Gelhaye E."/>
            <person name="Goldberg J."/>
            <person name="Grabherr M.G."/>
            <person name="Kodira C.D."/>
            <person name="Kohler A."/>
            <person name="Kuees U."/>
            <person name="Lindquist E.A."/>
            <person name="Lucas S.M."/>
            <person name="Mago R."/>
            <person name="Mauceli E."/>
            <person name="Morin E."/>
            <person name="Murat C."/>
            <person name="Pangilinan J.L."/>
            <person name="Park R."/>
            <person name="Pearson M."/>
            <person name="Quesneville H."/>
            <person name="Rouhier N."/>
            <person name="Sakthikumar S."/>
            <person name="Salamov A.A."/>
            <person name="Schmutz J."/>
            <person name="Selles B."/>
            <person name="Shapiro H."/>
            <person name="Tanguay P."/>
            <person name="Tuskan G.A."/>
            <person name="Henrissat B."/>
            <person name="Van de Peer Y."/>
            <person name="Rouze P."/>
            <person name="Ellis J.G."/>
            <person name="Dodds P.N."/>
            <person name="Schein J.E."/>
            <person name="Zhong S."/>
            <person name="Hamelin R.C."/>
            <person name="Grigoriev I.V."/>
            <person name="Szabo L.J."/>
            <person name="Martin F."/>
        </authorList>
    </citation>
    <scope>NUCLEOTIDE SEQUENCE [LARGE SCALE GENOMIC DNA]</scope>
    <source>
        <strain evidence="2">98AG31 / pathotype 3-4-7</strain>
    </source>
</reference>
<dbReference type="InterPro" id="IPR032675">
    <property type="entry name" value="LRR_dom_sf"/>
</dbReference>
<proteinExistence type="predicted"/>
<dbReference type="GeneID" id="18921510"/>
<organism evidence="2">
    <name type="scientific">Melampsora larici-populina (strain 98AG31 / pathotype 3-4-7)</name>
    <name type="common">Poplar leaf rust fungus</name>
    <dbReference type="NCBI Taxonomy" id="747676"/>
    <lineage>
        <taxon>Eukaryota</taxon>
        <taxon>Fungi</taxon>
        <taxon>Dikarya</taxon>
        <taxon>Basidiomycota</taxon>
        <taxon>Pucciniomycotina</taxon>
        <taxon>Pucciniomycetes</taxon>
        <taxon>Pucciniales</taxon>
        <taxon>Melampsoraceae</taxon>
        <taxon>Melampsora</taxon>
    </lineage>
</organism>
<accession>F4R568</accession>
<dbReference type="RefSeq" id="XP_007404688.1">
    <property type="nucleotide sequence ID" value="XM_007404626.1"/>
</dbReference>
<sequence>MRFRKSFGLGPENLVKVISYCDNLTALYLHCPDSCDPPRAEEMHNLADNFNALFSELGRLEYLNIRGPSGSTILSECLLEPIAHLPLLESLELAYVSHKDSEKVGKLAICLSKLKNLKELVLDDVNAIDGSWGYHEGPPKLVDLAIIECNQLYLSDMPMSISAWAPNLTHLEIKFMEYLEPQEDLSNFNPDHHQFELPELTHLTIWPHSEYHIKAIFNFLSLKTLPELEVINLSMDHQNFPLQPDVNEILSSMGDFLKGRGVQMKWFDENVPYKLQRSTKFFMS</sequence>
<name>F4R568_MELLP</name>
<dbReference type="VEuPathDB" id="FungiDB:MELLADRAFT_101871"/>
<keyword evidence="2" id="KW-1185">Reference proteome</keyword>
<dbReference type="KEGG" id="mlr:MELLADRAFT_101871"/>
<dbReference type="InParanoid" id="F4R568"/>
<dbReference type="Gene3D" id="3.80.10.10">
    <property type="entry name" value="Ribonuclease Inhibitor"/>
    <property type="match status" value="1"/>
</dbReference>
<protein>
    <recommendedName>
        <fullName evidence="3">F-box domain-containing protein</fullName>
    </recommendedName>
</protein>
<dbReference type="Proteomes" id="UP000001072">
    <property type="component" value="Unassembled WGS sequence"/>
</dbReference>
<dbReference type="HOGENOM" id="CLU_058082_0_0_1"/>
<evidence type="ECO:0000313" key="2">
    <source>
        <dbReference type="Proteomes" id="UP000001072"/>
    </source>
</evidence>
<dbReference type="SUPFAM" id="SSF52047">
    <property type="entry name" value="RNI-like"/>
    <property type="match status" value="1"/>
</dbReference>
<gene>
    <name evidence="1" type="ORF">MELLADRAFT_101871</name>
</gene>
<dbReference type="EMBL" id="GL883091">
    <property type="protein sequence ID" value="EGG12313.1"/>
    <property type="molecule type" value="Genomic_DNA"/>
</dbReference>
<dbReference type="AlphaFoldDB" id="F4R568"/>
<evidence type="ECO:0008006" key="3">
    <source>
        <dbReference type="Google" id="ProtNLM"/>
    </source>
</evidence>